<sequence length="126" mass="14788">MHFDCVLAIIFSLSNVLRSPIDEILVIYEFSLFFIIISLDKEHNKGSIIFGGKYDDEAELEPEEEFNIFKCLRFIVISEMISSPIFILRRNRLLLFVRFVKLLRMSFIESLSNRCAIFRDITTAEI</sequence>
<dbReference type="AlphaFoldDB" id="A0ABD2C3B0"/>
<dbReference type="EMBL" id="JAYRBN010000061">
    <property type="protein sequence ID" value="KAL2739527.1"/>
    <property type="molecule type" value="Genomic_DNA"/>
</dbReference>
<evidence type="ECO:0000313" key="1">
    <source>
        <dbReference type="EMBL" id="KAL2739527.1"/>
    </source>
</evidence>
<name>A0ABD2C3B0_VESMC</name>
<protein>
    <submittedName>
        <fullName evidence="1">Uncharacterized protein</fullName>
    </submittedName>
</protein>
<gene>
    <name evidence="1" type="ORF">V1477_010916</name>
</gene>
<evidence type="ECO:0000313" key="2">
    <source>
        <dbReference type="Proteomes" id="UP001607303"/>
    </source>
</evidence>
<proteinExistence type="predicted"/>
<accession>A0ABD2C3B0</accession>
<organism evidence="1 2">
    <name type="scientific">Vespula maculifrons</name>
    <name type="common">Eastern yellow jacket</name>
    <name type="synonym">Wasp</name>
    <dbReference type="NCBI Taxonomy" id="7453"/>
    <lineage>
        <taxon>Eukaryota</taxon>
        <taxon>Metazoa</taxon>
        <taxon>Ecdysozoa</taxon>
        <taxon>Arthropoda</taxon>
        <taxon>Hexapoda</taxon>
        <taxon>Insecta</taxon>
        <taxon>Pterygota</taxon>
        <taxon>Neoptera</taxon>
        <taxon>Endopterygota</taxon>
        <taxon>Hymenoptera</taxon>
        <taxon>Apocrita</taxon>
        <taxon>Aculeata</taxon>
        <taxon>Vespoidea</taxon>
        <taxon>Vespidae</taxon>
        <taxon>Vespinae</taxon>
        <taxon>Vespula</taxon>
    </lineage>
</organism>
<comment type="caution">
    <text evidence="1">The sequence shown here is derived from an EMBL/GenBank/DDBJ whole genome shotgun (WGS) entry which is preliminary data.</text>
</comment>
<reference evidence="1 2" key="1">
    <citation type="journal article" date="2024" name="Ann. Entomol. Soc. Am.">
        <title>Genomic analyses of the southern and eastern yellowjacket wasps (Hymenoptera: Vespidae) reveal evolutionary signatures of social life.</title>
        <authorList>
            <person name="Catto M.A."/>
            <person name="Caine P.B."/>
            <person name="Orr S.E."/>
            <person name="Hunt B.G."/>
            <person name="Goodisman M.A.D."/>
        </authorList>
    </citation>
    <scope>NUCLEOTIDE SEQUENCE [LARGE SCALE GENOMIC DNA]</scope>
    <source>
        <strain evidence="1">232</strain>
        <tissue evidence="1">Head and thorax</tissue>
    </source>
</reference>
<dbReference type="Proteomes" id="UP001607303">
    <property type="component" value="Unassembled WGS sequence"/>
</dbReference>
<keyword evidence="2" id="KW-1185">Reference proteome</keyword>